<reference evidence="4 5" key="1">
    <citation type="submission" date="2019-07" db="EMBL/GenBank/DDBJ databases">
        <title>Novel species of Flavobacterium.</title>
        <authorList>
            <person name="Liu Q."/>
            <person name="Xin Y.-H."/>
        </authorList>
    </citation>
    <scope>NUCLEOTIDE SEQUENCE [LARGE SCALE GENOMIC DNA]</scope>
    <source>
        <strain evidence="2 4">GSP39</strain>
        <strain evidence="3 5">GSR22</strain>
    </source>
</reference>
<feature type="transmembrane region" description="Helical" evidence="1">
    <location>
        <begin position="6"/>
        <end position="27"/>
    </location>
</feature>
<keyword evidence="4" id="KW-1185">Reference proteome</keyword>
<dbReference type="AlphaFoldDB" id="A0A553BA24"/>
<evidence type="ECO:0000313" key="2">
    <source>
        <dbReference type="EMBL" id="TRX01296.1"/>
    </source>
</evidence>
<evidence type="ECO:0000313" key="3">
    <source>
        <dbReference type="EMBL" id="TRX05081.1"/>
    </source>
</evidence>
<accession>A0A553BA24</accession>
<dbReference type="EMBL" id="VJZL01000055">
    <property type="protein sequence ID" value="TRX05081.1"/>
    <property type="molecule type" value="Genomic_DNA"/>
</dbReference>
<comment type="caution">
    <text evidence="3">The sequence shown here is derived from an EMBL/GenBank/DDBJ whole genome shotgun (WGS) entry which is preliminary data.</text>
</comment>
<evidence type="ECO:0000256" key="1">
    <source>
        <dbReference type="SAM" id="Phobius"/>
    </source>
</evidence>
<keyword evidence="1" id="KW-0472">Membrane</keyword>
<dbReference type="Proteomes" id="UP000318669">
    <property type="component" value="Unassembled WGS sequence"/>
</dbReference>
<sequence>MESIPIIELLSYTLPAVVTGVVAYYFFDLHTKNEEGRRRYLLNKEAQKNALPLRLQAFERMTLYMERINPTKLLIRIAPLSQDKNDYENLIIAQIEQEFEHNLTQQIYMSDECWTIIVTAKNATIQMIRKANRSDRVDCADKLREVLLNDLMEKQSPSNAALAYIKNEVGQLW</sequence>
<keyword evidence="1" id="KW-0812">Transmembrane</keyword>
<name>A0A553BA24_9FLAO</name>
<dbReference type="OrthoDB" id="1493032at2"/>
<organism evidence="3 5">
    <name type="scientific">Flavobacterium gawalongense</name>
    <dbReference type="NCBI Taxonomy" id="2594432"/>
    <lineage>
        <taxon>Bacteria</taxon>
        <taxon>Pseudomonadati</taxon>
        <taxon>Bacteroidota</taxon>
        <taxon>Flavobacteriia</taxon>
        <taxon>Flavobacteriales</taxon>
        <taxon>Flavobacteriaceae</taxon>
        <taxon>Flavobacterium</taxon>
    </lineage>
</organism>
<protein>
    <submittedName>
        <fullName evidence="3">Uncharacterized protein</fullName>
    </submittedName>
</protein>
<dbReference type="Proteomes" id="UP000318528">
    <property type="component" value="Unassembled WGS sequence"/>
</dbReference>
<keyword evidence="1" id="KW-1133">Transmembrane helix</keyword>
<dbReference type="EMBL" id="VJZN01000052">
    <property type="protein sequence ID" value="TRX01296.1"/>
    <property type="molecule type" value="Genomic_DNA"/>
</dbReference>
<proteinExistence type="predicted"/>
<evidence type="ECO:0000313" key="5">
    <source>
        <dbReference type="Proteomes" id="UP000318669"/>
    </source>
</evidence>
<evidence type="ECO:0000313" key="4">
    <source>
        <dbReference type="Proteomes" id="UP000318528"/>
    </source>
</evidence>
<dbReference type="RefSeq" id="WP_143388925.1">
    <property type="nucleotide sequence ID" value="NZ_VJZL01000055.1"/>
</dbReference>
<dbReference type="Pfam" id="PF25589">
    <property type="entry name" value="DUF7935"/>
    <property type="match status" value="1"/>
</dbReference>
<gene>
    <name evidence="3" type="ORF">FNW11_16720</name>
    <name evidence="2" type="ORF">FNW12_17195</name>
</gene>
<dbReference type="InterPro" id="IPR057695">
    <property type="entry name" value="DUF7935"/>
</dbReference>